<keyword evidence="3" id="KW-0812">Transmembrane</keyword>
<keyword evidence="1" id="KW-0732">Signal</keyword>
<gene>
    <name evidence="5" type="ORF">BUFA31_04730</name>
</gene>
<protein>
    <recommendedName>
        <fullName evidence="4">G5 domain-containing protein</fullName>
    </recommendedName>
</protein>
<reference evidence="5 6" key="1">
    <citation type="submission" date="2020-06" db="EMBL/GenBank/DDBJ databases">
        <title>Characterization of fructooligosaccharide metabolism and fructooligosaccharide-degrading enzymes in human commensal butyrate producers.</title>
        <authorList>
            <person name="Tanno H."/>
            <person name="Fujii T."/>
            <person name="Hirano K."/>
            <person name="Maeno S."/>
            <person name="Tonozuka T."/>
            <person name="Sakamoto M."/>
            <person name="Ohkuma M."/>
            <person name="Tochio T."/>
            <person name="Endo A."/>
        </authorList>
    </citation>
    <scope>NUCLEOTIDE SEQUENCE [LARGE SCALE GENOMIC DNA]</scope>
    <source>
        <strain evidence="5 6">JCM 31056</strain>
    </source>
</reference>
<proteinExistence type="predicted"/>
<dbReference type="RefSeq" id="WP_188886212.1">
    <property type="nucleotide sequence ID" value="NZ_BLYJ01000004.1"/>
</dbReference>
<organism evidence="5 6">
    <name type="scientific">Butyricicoccus faecihominis</name>
    <dbReference type="NCBI Taxonomy" id="1712515"/>
    <lineage>
        <taxon>Bacteria</taxon>
        <taxon>Bacillati</taxon>
        <taxon>Bacillota</taxon>
        <taxon>Clostridia</taxon>
        <taxon>Eubacteriales</taxon>
        <taxon>Butyricicoccaceae</taxon>
        <taxon>Butyricicoccus</taxon>
    </lineage>
</organism>
<dbReference type="EMBL" id="BLYJ01000004">
    <property type="protein sequence ID" value="GFO87309.1"/>
    <property type="molecule type" value="Genomic_DNA"/>
</dbReference>
<evidence type="ECO:0000256" key="3">
    <source>
        <dbReference type="SAM" id="Phobius"/>
    </source>
</evidence>
<dbReference type="InterPro" id="IPR052913">
    <property type="entry name" value="Glycopeptide_resist_protein"/>
</dbReference>
<keyword evidence="3" id="KW-0472">Membrane</keyword>
<evidence type="ECO:0000256" key="2">
    <source>
        <dbReference type="SAM" id="MobiDB-lite"/>
    </source>
</evidence>
<accession>A0ABQ1DX72</accession>
<evidence type="ECO:0000256" key="1">
    <source>
        <dbReference type="ARBA" id="ARBA00022729"/>
    </source>
</evidence>
<dbReference type="PANTHER" id="PTHR35788">
    <property type="entry name" value="EXPORTED PROTEIN-RELATED"/>
    <property type="match status" value="1"/>
</dbReference>
<feature type="compositionally biased region" description="Basic residues" evidence="2">
    <location>
        <begin position="7"/>
        <end position="20"/>
    </location>
</feature>
<dbReference type="InterPro" id="IPR007391">
    <property type="entry name" value="Vancomycin_resist_VanW"/>
</dbReference>
<feature type="transmembrane region" description="Helical" evidence="3">
    <location>
        <begin position="45"/>
        <end position="66"/>
    </location>
</feature>
<evidence type="ECO:0000259" key="4">
    <source>
        <dbReference type="PROSITE" id="PS51109"/>
    </source>
</evidence>
<dbReference type="Gene3D" id="2.20.230.10">
    <property type="entry name" value="Resuscitation-promoting factor rpfb"/>
    <property type="match status" value="1"/>
</dbReference>
<sequence>MADKSANKPKKGAHLIKKQAKKPEKPAQVIQTEAKQPKKKRRVPIGVKIAVGVVIAAAAGAFGYVYCYPNVFPGVTVGPIAVGGMNRDDAANTIEDQSAPLYEGKNVTVTIYGSNYDIPVDKVLKNVDGIQSAENAYEIGRTGNPIERVRDIIGAMRGHREAQIAATVDEESLRGTLNEIADTALTEPVNPTWELQDSNLIVHSGKPGVKFDTDAVEQALTDQIRLMDFEPYEVSTDVTAAPAIDVDKIAADIIGAPVNATVSKEDGKTIIAGKAGVSFDTDKAKEIIGDGSQETYTIPVTITQPSITAEALKAKLFHDTLARTATNLDEGNAPRTNNIRLAAKAINGTILNPGDEFSYNGTVGERTAARGYQEAHAYSGGKIIDEFGGGVCQPSSTLYMAVLRADLKVTERHNHSFTVSYTPLGEDATVDYGNLDFRFVNNTAYPVKILAEQTDGQMIMTIVGTKTSDKTVTTRTEVLETYKPETVTKTDSSMEAGDSRVETSGITGYSTKTYKQITENGKTTEVLANSSTYSKRDEVVYVGE</sequence>
<feature type="region of interest" description="Disordered" evidence="2">
    <location>
        <begin position="1"/>
        <end position="36"/>
    </location>
</feature>
<evidence type="ECO:0000313" key="6">
    <source>
        <dbReference type="Proteomes" id="UP000620147"/>
    </source>
</evidence>
<dbReference type="SMART" id="SM01208">
    <property type="entry name" value="G5"/>
    <property type="match status" value="1"/>
</dbReference>
<name>A0ABQ1DX72_9FIRM</name>
<dbReference type="Pfam" id="PF07501">
    <property type="entry name" value="G5"/>
    <property type="match status" value="1"/>
</dbReference>
<feature type="domain" description="G5" evidence="4">
    <location>
        <begin position="468"/>
        <end position="544"/>
    </location>
</feature>
<dbReference type="Proteomes" id="UP000620147">
    <property type="component" value="Unassembled WGS sequence"/>
</dbReference>
<keyword evidence="6" id="KW-1185">Reference proteome</keyword>
<dbReference type="Pfam" id="PF12229">
    <property type="entry name" value="PG_binding_4"/>
    <property type="match status" value="1"/>
</dbReference>
<dbReference type="InterPro" id="IPR011098">
    <property type="entry name" value="G5_dom"/>
</dbReference>
<dbReference type="PANTHER" id="PTHR35788:SF1">
    <property type="entry name" value="EXPORTED PROTEIN"/>
    <property type="match status" value="1"/>
</dbReference>
<keyword evidence="3" id="KW-1133">Transmembrane helix</keyword>
<comment type="caution">
    <text evidence="5">The sequence shown here is derived from an EMBL/GenBank/DDBJ whole genome shotgun (WGS) entry which is preliminary data.</text>
</comment>
<dbReference type="InterPro" id="IPR022029">
    <property type="entry name" value="YoaR-like_PG-bd"/>
</dbReference>
<dbReference type="Pfam" id="PF04294">
    <property type="entry name" value="VanW"/>
    <property type="match status" value="1"/>
</dbReference>
<evidence type="ECO:0000313" key="5">
    <source>
        <dbReference type="EMBL" id="GFO87309.1"/>
    </source>
</evidence>
<dbReference type="PROSITE" id="PS51109">
    <property type="entry name" value="G5"/>
    <property type="match status" value="1"/>
</dbReference>